<name>A0A2V2VN56_TRYCR</name>
<sequence length="647" mass="73224">MRTSSAVSFFLLAVAAVLFSPFVADAFYIPGMQPKYYSEGETVPFMVNSLRSLKELFPQGYYNLPFCAPVFIKTKPEALGEVIWGDRIQNSLYSVDMKKNSTCTKLPDCDVVANNRNIRNNIDKLEKYIEKGYRGFMNVDNLPVFGDGLPEYLASCRFQSKDTQYNYYRGYPIGVPRQCAGKTLINNHLDFVIDYNTAPRDNEKFMVVGLRVTPHSIKHDIDGNSCSEALVFRRGEMNFLSTDDVREGTTVYWTYSVTWQPSNVIWATRWDAYLHSSIADTSASFHWIYVCGSLLIVILCATSVATVLMRALHKDFNRYNSLDPEDNQEETGWKLVHADVFRPPDRAPLLASLTGTGFQVLSMFTGVLLFALLGFLSPARRGALLTAIIILFVFMSTVAGYVCGFLLKYFNRREWKHVFFCGCAFPGTVFGVYAFANMINWAHGSTDTVSFSVLFTIFLLWMLISLPLTFLGASFSFRQDPPANPVRVGRLAREIPPQMWANSPSFLYVIPPIFPLSTIILELNFVLQALWAGQVYYVFGFLALVFLLWIAITALMTVFHLYYVLCYENHQWWWISFILSGGLGIHVFVYSIYFYRTQLAISSFASSLLYFMYMGLLSCAYGLAAGAIGLTSGICFVRTIYASIKVD</sequence>
<dbReference type="VEuPathDB" id="TriTrypDB:TCDM_07779"/>
<evidence type="ECO:0000313" key="8">
    <source>
        <dbReference type="EMBL" id="PWU97156.1"/>
    </source>
</evidence>
<dbReference type="VEuPathDB" id="TriTrypDB:BCY84_15151"/>
<feature type="transmembrane region" description="Helical" evidence="7">
    <location>
        <begin position="451"/>
        <end position="477"/>
    </location>
</feature>
<dbReference type="Proteomes" id="UP000246078">
    <property type="component" value="Unassembled WGS sequence"/>
</dbReference>
<comment type="caution">
    <text evidence="8">The sequence shown here is derived from an EMBL/GenBank/DDBJ whole genome shotgun (WGS) entry which is preliminary data.</text>
</comment>
<dbReference type="VEuPathDB" id="TriTrypDB:TCSYLVIO_004324"/>
<dbReference type="OrthoDB" id="1666796at2759"/>
<feature type="transmembrane region" description="Helical" evidence="7">
    <location>
        <begin position="349"/>
        <end position="376"/>
    </location>
</feature>
<keyword evidence="4 7" id="KW-0732">Signal</keyword>
<reference evidence="8 9" key="1">
    <citation type="journal article" date="2018" name="Microb. Genom.">
        <title>Expanding an expanded genome: long-read sequencing of Trypanosoma cruzi.</title>
        <authorList>
            <person name="Berna L."/>
            <person name="Rodriguez M."/>
            <person name="Chiribao M.L."/>
            <person name="Parodi-Talice A."/>
            <person name="Pita S."/>
            <person name="Rijo G."/>
            <person name="Alvarez-Valin F."/>
            <person name="Robello C."/>
        </authorList>
    </citation>
    <scope>NUCLEOTIDE SEQUENCE [LARGE SCALE GENOMIC DNA]</scope>
    <source>
        <strain evidence="8 9">TCC</strain>
    </source>
</reference>
<gene>
    <name evidence="8" type="ORF">C3747_247g18</name>
</gene>
<dbReference type="VEuPathDB" id="TriTrypDB:TcBrA4_0129090"/>
<evidence type="ECO:0000256" key="3">
    <source>
        <dbReference type="ARBA" id="ARBA00022692"/>
    </source>
</evidence>
<comment type="subcellular location">
    <subcellularLocation>
        <location evidence="1">Membrane</location>
        <topology evidence="1">Multi-pass membrane protein</topology>
    </subcellularLocation>
</comment>
<feature type="signal peptide" evidence="7">
    <location>
        <begin position="1"/>
        <end position="26"/>
    </location>
</feature>
<feature type="transmembrane region" description="Helical" evidence="7">
    <location>
        <begin position="537"/>
        <end position="565"/>
    </location>
</feature>
<dbReference type="GO" id="GO:0016020">
    <property type="term" value="C:membrane"/>
    <property type="evidence" value="ECO:0007669"/>
    <property type="project" value="UniProtKB-SubCell"/>
</dbReference>
<dbReference type="VEuPathDB" id="TriTrypDB:TcCLB.509669.70"/>
<dbReference type="GO" id="GO:0072657">
    <property type="term" value="P:protein localization to membrane"/>
    <property type="evidence" value="ECO:0007669"/>
    <property type="project" value="TreeGrafter"/>
</dbReference>
<dbReference type="InterPro" id="IPR004240">
    <property type="entry name" value="EMP70"/>
</dbReference>
<dbReference type="VEuPathDB" id="TriTrypDB:TcCL_NonESM06909"/>
<dbReference type="OMA" id="VESNIRW"/>
<dbReference type="VEuPathDB" id="TriTrypDB:Tc_MARK_3121"/>
<keyword evidence="6 7" id="KW-0472">Membrane</keyword>
<accession>A0A2V2VN56</accession>
<dbReference type="VEuPathDB" id="TriTrypDB:TcYC6_0095110"/>
<dbReference type="PANTHER" id="PTHR10766:SF111">
    <property type="entry name" value="TRANSMEMBRANE 9 SUPERFAMILY MEMBER 2"/>
    <property type="match status" value="1"/>
</dbReference>
<dbReference type="AlphaFoldDB" id="A0A2V2VN56"/>
<feature type="chain" id="PRO_5023585881" description="Transmembrane 9 superfamily member" evidence="7">
    <location>
        <begin position="27"/>
        <end position="647"/>
    </location>
</feature>
<evidence type="ECO:0000256" key="5">
    <source>
        <dbReference type="ARBA" id="ARBA00022989"/>
    </source>
</evidence>
<evidence type="ECO:0000256" key="6">
    <source>
        <dbReference type="ARBA" id="ARBA00023136"/>
    </source>
</evidence>
<feature type="transmembrane region" description="Helical" evidence="7">
    <location>
        <begin position="287"/>
        <end position="309"/>
    </location>
</feature>
<keyword evidence="3 7" id="KW-0812">Transmembrane</keyword>
<evidence type="ECO:0000256" key="7">
    <source>
        <dbReference type="RuleBase" id="RU363079"/>
    </source>
</evidence>
<dbReference type="PANTHER" id="PTHR10766">
    <property type="entry name" value="TRANSMEMBRANE 9 SUPERFAMILY PROTEIN"/>
    <property type="match status" value="1"/>
</dbReference>
<evidence type="ECO:0000256" key="2">
    <source>
        <dbReference type="ARBA" id="ARBA00005227"/>
    </source>
</evidence>
<dbReference type="VEuPathDB" id="TriTrypDB:TcCLB.506175.20"/>
<feature type="transmembrane region" description="Helical" evidence="7">
    <location>
        <begin position="572"/>
        <end position="593"/>
    </location>
</feature>
<dbReference type="VEuPathDB" id="TriTrypDB:ECC02_001728"/>
<feature type="transmembrane region" description="Helical" evidence="7">
    <location>
        <begin position="382"/>
        <end position="407"/>
    </location>
</feature>
<evidence type="ECO:0000256" key="4">
    <source>
        <dbReference type="ARBA" id="ARBA00022729"/>
    </source>
</evidence>
<dbReference type="VEuPathDB" id="TriTrypDB:C4B63_10g303"/>
<feature type="transmembrane region" description="Helical" evidence="7">
    <location>
        <begin position="419"/>
        <end position="439"/>
    </location>
</feature>
<organism evidence="8 9">
    <name type="scientific">Trypanosoma cruzi</name>
    <dbReference type="NCBI Taxonomy" id="5693"/>
    <lineage>
        <taxon>Eukaryota</taxon>
        <taxon>Discoba</taxon>
        <taxon>Euglenozoa</taxon>
        <taxon>Kinetoplastea</taxon>
        <taxon>Metakinetoplastina</taxon>
        <taxon>Trypanosomatida</taxon>
        <taxon>Trypanosomatidae</taxon>
        <taxon>Trypanosoma</taxon>
        <taxon>Schizotrypanum</taxon>
    </lineage>
</organism>
<dbReference type="VEuPathDB" id="TriTrypDB:TcG_06300"/>
<dbReference type="EMBL" id="PRFC01000247">
    <property type="protein sequence ID" value="PWU97156.1"/>
    <property type="molecule type" value="Genomic_DNA"/>
</dbReference>
<evidence type="ECO:0000256" key="1">
    <source>
        <dbReference type="ARBA" id="ARBA00004141"/>
    </source>
</evidence>
<proteinExistence type="inferred from homology"/>
<evidence type="ECO:0000313" key="9">
    <source>
        <dbReference type="Proteomes" id="UP000246078"/>
    </source>
</evidence>
<dbReference type="Pfam" id="PF02990">
    <property type="entry name" value="EMP70"/>
    <property type="match status" value="1"/>
</dbReference>
<feature type="transmembrane region" description="Helical" evidence="7">
    <location>
        <begin position="506"/>
        <end position="531"/>
    </location>
</feature>
<dbReference type="GO" id="GO:0005737">
    <property type="term" value="C:cytoplasm"/>
    <property type="evidence" value="ECO:0007669"/>
    <property type="project" value="UniProtKB-ARBA"/>
</dbReference>
<comment type="similarity">
    <text evidence="2 7">Belongs to the nonaspanin (TM9SF) (TC 9.A.2) family.</text>
</comment>
<protein>
    <recommendedName>
        <fullName evidence="7">Transmembrane 9 superfamily member</fullName>
    </recommendedName>
</protein>
<keyword evidence="5 7" id="KW-1133">Transmembrane helix</keyword>
<dbReference type="VEuPathDB" id="TriTrypDB:C3747_247g18"/>
<feature type="transmembrane region" description="Helical" evidence="7">
    <location>
        <begin position="613"/>
        <end position="637"/>
    </location>
</feature>